<keyword evidence="2" id="KW-1185">Reference proteome</keyword>
<sequence length="134" mass="14429">MGARASSGRFDIEAPVGRSMEASSGPFLTEAPVGCYYKASSGCLCQVAPIGRFQKASNGRFNIKAPTGHFQKAPTLLALTGQTRLFKRCLNSRDQPVVGRALSNQSKSQQACATRRQVLWSESACPTTGQTRLF</sequence>
<evidence type="ECO:0000313" key="1">
    <source>
        <dbReference type="EMBL" id="PLW18505.1"/>
    </source>
</evidence>
<accession>A0A2N5SZ44</accession>
<name>A0A2N5SZ44_9BASI</name>
<gene>
    <name evidence="1" type="ORF">PCANC_12274</name>
</gene>
<protein>
    <submittedName>
        <fullName evidence="1">Uncharacterized protein</fullName>
    </submittedName>
</protein>
<organism evidence="1 2">
    <name type="scientific">Puccinia coronata f. sp. avenae</name>
    <dbReference type="NCBI Taxonomy" id="200324"/>
    <lineage>
        <taxon>Eukaryota</taxon>
        <taxon>Fungi</taxon>
        <taxon>Dikarya</taxon>
        <taxon>Basidiomycota</taxon>
        <taxon>Pucciniomycotina</taxon>
        <taxon>Pucciniomycetes</taxon>
        <taxon>Pucciniales</taxon>
        <taxon>Pucciniaceae</taxon>
        <taxon>Puccinia</taxon>
    </lineage>
</organism>
<dbReference type="AlphaFoldDB" id="A0A2N5SZ44"/>
<evidence type="ECO:0000313" key="2">
    <source>
        <dbReference type="Proteomes" id="UP000235388"/>
    </source>
</evidence>
<reference evidence="1 2" key="1">
    <citation type="submission" date="2017-11" db="EMBL/GenBank/DDBJ databases">
        <title>De novo assembly and phasing of dikaryotic genomes from two isolates of Puccinia coronata f. sp. avenae, the causal agent of oat crown rust.</title>
        <authorList>
            <person name="Miller M.E."/>
            <person name="Zhang Y."/>
            <person name="Omidvar V."/>
            <person name="Sperschneider J."/>
            <person name="Schwessinger B."/>
            <person name="Raley C."/>
            <person name="Palmer J.M."/>
            <person name="Garnica D."/>
            <person name="Upadhyaya N."/>
            <person name="Rathjen J."/>
            <person name="Taylor J.M."/>
            <person name="Park R.F."/>
            <person name="Dodds P.N."/>
            <person name="Hirsch C.D."/>
            <person name="Kianian S.F."/>
            <person name="Figueroa M."/>
        </authorList>
    </citation>
    <scope>NUCLEOTIDE SEQUENCE [LARGE SCALE GENOMIC DNA]</scope>
    <source>
        <strain evidence="1">12NC29</strain>
    </source>
</reference>
<proteinExistence type="predicted"/>
<comment type="caution">
    <text evidence="1">The sequence shown here is derived from an EMBL/GenBank/DDBJ whole genome shotgun (WGS) entry which is preliminary data.</text>
</comment>
<dbReference type="Proteomes" id="UP000235388">
    <property type="component" value="Unassembled WGS sequence"/>
</dbReference>
<dbReference type="EMBL" id="PGCJ01000830">
    <property type="protein sequence ID" value="PLW18505.1"/>
    <property type="molecule type" value="Genomic_DNA"/>
</dbReference>